<gene>
    <name evidence="6" type="ORF">G6N74_05080</name>
</gene>
<organism evidence="6 7">
    <name type="scientific">Mesorhizobium zhangyense</name>
    <dbReference type="NCBI Taxonomy" id="1776730"/>
    <lineage>
        <taxon>Bacteria</taxon>
        <taxon>Pseudomonadati</taxon>
        <taxon>Pseudomonadota</taxon>
        <taxon>Alphaproteobacteria</taxon>
        <taxon>Hyphomicrobiales</taxon>
        <taxon>Phyllobacteriaceae</taxon>
        <taxon>Mesorhizobium</taxon>
    </lineage>
</organism>
<sequence>MMNLSGVHLNGLRAVEAVARCGSLLKAAEELGVSPSAVSQQINRTEKQIGRTLFERRQSGLVPTEFGAVFTARLSSGFRELAQAVALADDRTSNTLIVSMAPAIAARWLVPRLSRFFSRFPEILIRIDASTQIADLNRSDVDLGIRLGKGRWPGARAELLLPMEIFPVCSPHVARKLKSIPDLAKVWEIRDENSMISWNDWFKAAGAEPVIPIQGASFTDPILCLEAVIAGQGIMLAWQFLAADALADGRLVAPFGIAAPSGLGHYIVTGEDKRASRKVDCFRKWVHEEVSATLANMQSPQVRTLAGRGVQPSLSEL</sequence>
<dbReference type="Pfam" id="PF03466">
    <property type="entry name" value="LysR_substrate"/>
    <property type="match status" value="1"/>
</dbReference>
<keyword evidence="2" id="KW-0805">Transcription regulation</keyword>
<evidence type="ECO:0000256" key="1">
    <source>
        <dbReference type="ARBA" id="ARBA00009437"/>
    </source>
</evidence>
<dbReference type="InterPro" id="IPR036390">
    <property type="entry name" value="WH_DNA-bd_sf"/>
</dbReference>
<dbReference type="InterPro" id="IPR000847">
    <property type="entry name" value="LysR_HTH_N"/>
</dbReference>
<dbReference type="GO" id="GO:0003700">
    <property type="term" value="F:DNA-binding transcription factor activity"/>
    <property type="evidence" value="ECO:0007669"/>
    <property type="project" value="InterPro"/>
</dbReference>
<dbReference type="PANTHER" id="PTHR30537:SF26">
    <property type="entry name" value="GLYCINE CLEAVAGE SYSTEM TRANSCRIPTIONAL ACTIVATOR"/>
    <property type="match status" value="1"/>
</dbReference>
<dbReference type="Pfam" id="PF00126">
    <property type="entry name" value="HTH_1"/>
    <property type="match status" value="1"/>
</dbReference>
<feature type="domain" description="HTH lysR-type" evidence="5">
    <location>
        <begin position="7"/>
        <end position="64"/>
    </location>
</feature>
<dbReference type="InterPro" id="IPR058163">
    <property type="entry name" value="LysR-type_TF_proteobact-type"/>
</dbReference>
<dbReference type="InterPro" id="IPR036388">
    <property type="entry name" value="WH-like_DNA-bd_sf"/>
</dbReference>
<keyword evidence="4" id="KW-0804">Transcription</keyword>
<dbReference type="SUPFAM" id="SSF46785">
    <property type="entry name" value="Winged helix' DNA-binding domain"/>
    <property type="match status" value="1"/>
</dbReference>
<keyword evidence="7" id="KW-1185">Reference proteome</keyword>
<reference evidence="6 7" key="1">
    <citation type="submission" date="2020-02" db="EMBL/GenBank/DDBJ databases">
        <title>Genome sequence of the type strain CGMCC 1.15528 of Mesorhizobium zhangyense.</title>
        <authorList>
            <person name="Gao J."/>
            <person name="Sun J."/>
        </authorList>
    </citation>
    <scope>NUCLEOTIDE SEQUENCE [LARGE SCALE GENOMIC DNA]</scope>
    <source>
        <strain evidence="6 7">CGMCC 1.15528</strain>
    </source>
</reference>
<dbReference type="Gene3D" id="1.10.10.10">
    <property type="entry name" value="Winged helix-like DNA-binding domain superfamily/Winged helix DNA-binding domain"/>
    <property type="match status" value="1"/>
</dbReference>
<keyword evidence="3" id="KW-0238">DNA-binding</keyword>
<dbReference type="AlphaFoldDB" id="A0A7C9VA37"/>
<dbReference type="PROSITE" id="PS50931">
    <property type="entry name" value="HTH_LYSR"/>
    <property type="match status" value="1"/>
</dbReference>
<dbReference type="CDD" id="cd08432">
    <property type="entry name" value="PBP2_GcdR_TrpI_HvrB_AmpR_like"/>
    <property type="match status" value="1"/>
</dbReference>
<evidence type="ECO:0000256" key="2">
    <source>
        <dbReference type="ARBA" id="ARBA00023015"/>
    </source>
</evidence>
<dbReference type="PANTHER" id="PTHR30537">
    <property type="entry name" value="HTH-TYPE TRANSCRIPTIONAL REGULATOR"/>
    <property type="match status" value="1"/>
</dbReference>
<protein>
    <submittedName>
        <fullName evidence="6">LysR family transcriptional regulator</fullName>
    </submittedName>
</protein>
<evidence type="ECO:0000313" key="7">
    <source>
        <dbReference type="Proteomes" id="UP000481252"/>
    </source>
</evidence>
<evidence type="ECO:0000256" key="3">
    <source>
        <dbReference type="ARBA" id="ARBA00023125"/>
    </source>
</evidence>
<dbReference type="GO" id="GO:0043565">
    <property type="term" value="F:sequence-specific DNA binding"/>
    <property type="evidence" value="ECO:0007669"/>
    <property type="project" value="TreeGrafter"/>
</dbReference>
<dbReference type="GO" id="GO:0006351">
    <property type="term" value="P:DNA-templated transcription"/>
    <property type="evidence" value="ECO:0007669"/>
    <property type="project" value="TreeGrafter"/>
</dbReference>
<dbReference type="InterPro" id="IPR005119">
    <property type="entry name" value="LysR_subst-bd"/>
</dbReference>
<comment type="caution">
    <text evidence="6">The sequence shown here is derived from an EMBL/GenBank/DDBJ whole genome shotgun (WGS) entry which is preliminary data.</text>
</comment>
<comment type="similarity">
    <text evidence="1">Belongs to the LysR transcriptional regulatory family.</text>
</comment>
<proteinExistence type="inferred from homology"/>
<evidence type="ECO:0000259" key="5">
    <source>
        <dbReference type="PROSITE" id="PS50931"/>
    </source>
</evidence>
<dbReference type="SUPFAM" id="SSF53850">
    <property type="entry name" value="Periplasmic binding protein-like II"/>
    <property type="match status" value="1"/>
</dbReference>
<dbReference type="EMBL" id="JAAKZG010000002">
    <property type="protein sequence ID" value="NGN40429.1"/>
    <property type="molecule type" value="Genomic_DNA"/>
</dbReference>
<dbReference type="Gene3D" id="3.40.190.10">
    <property type="entry name" value="Periplasmic binding protein-like II"/>
    <property type="match status" value="2"/>
</dbReference>
<accession>A0A7C9VA37</accession>
<evidence type="ECO:0000256" key="4">
    <source>
        <dbReference type="ARBA" id="ARBA00023163"/>
    </source>
</evidence>
<name>A0A7C9VA37_9HYPH</name>
<dbReference type="Proteomes" id="UP000481252">
    <property type="component" value="Unassembled WGS sequence"/>
</dbReference>
<evidence type="ECO:0000313" key="6">
    <source>
        <dbReference type="EMBL" id="NGN40429.1"/>
    </source>
</evidence>